<dbReference type="InterPro" id="IPR012338">
    <property type="entry name" value="Beta-lactam/transpept-like"/>
</dbReference>
<dbReference type="Pfam" id="PF00768">
    <property type="entry name" value="Peptidase_S11"/>
    <property type="match status" value="1"/>
</dbReference>
<comment type="caution">
    <text evidence="12">The sequence shown here is derived from an EMBL/GenBank/DDBJ whole genome shotgun (WGS) entry which is preliminary data.</text>
</comment>
<feature type="binding site" evidence="8">
    <location>
        <position position="289"/>
    </location>
    <ligand>
        <name>substrate</name>
    </ligand>
</feature>
<evidence type="ECO:0000256" key="9">
    <source>
        <dbReference type="RuleBase" id="RU004016"/>
    </source>
</evidence>
<evidence type="ECO:0000256" key="8">
    <source>
        <dbReference type="PIRSR" id="PIRSR618044-2"/>
    </source>
</evidence>
<reference evidence="12 13" key="1">
    <citation type="journal article" date="2017" name="ISME J.">
        <title>Potential for microbial H2 and metal transformations associated with novel bacteria and archaea in deep terrestrial subsurface sediments.</title>
        <authorList>
            <person name="Hernsdorf A.W."/>
            <person name="Amano Y."/>
            <person name="Miyakawa K."/>
            <person name="Ise K."/>
            <person name="Suzuki Y."/>
            <person name="Anantharaman K."/>
            <person name="Probst A."/>
            <person name="Burstein D."/>
            <person name="Thomas B.C."/>
            <person name="Banfield J.F."/>
        </authorList>
    </citation>
    <scope>NUCLEOTIDE SEQUENCE [LARGE SCALE GENOMIC DNA]</scope>
    <source>
        <strain evidence="12">HGW-Kuenenbacteria-1</strain>
    </source>
</reference>
<dbReference type="InterPro" id="IPR018044">
    <property type="entry name" value="Peptidase_S11"/>
</dbReference>
<evidence type="ECO:0000259" key="11">
    <source>
        <dbReference type="Pfam" id="PF00768"/>
    </source>
</evidence>
<dbReference type="Proteomes" id="UP000233414">
    <property type="component" value="Unassembled WGS sequence"/>
</dbReference>
<keyword evidence="3" id="KW-0378">Hydrolase</keyword>
<evidence type="ECO:0000256" key="3">
    <source>
        <dbReference type="ARBA" id="ARBA00022801"/>
    </source>
</evidence>
<evidence type="ECO:0000256" key="7">
    <source>
        <dbReference type="PIRSR" id="PIRSR618044-1"/>
    </source>
</evidence>
<name>A0A2N1UPD2_9BACT</name>
<protein>
    <recommendedName>
        <fullName evidence="11">Peptidase S11 D-alanyl-D-alanine carboxypeptidase A N-terminal domain-containing protein</fullName>
    </recommendedName>
</protein>
<feature type="transmembrane region" description="Helical" evidence="10">
    <location>
        <begin position="7"/>
        <end position="29"/>
    </location>
</feature>
<keyword evidence="10" id="KW-1133">Transmembrane helix</keyword>
<evidence type="ECO:0000256" key="10">
    <source>
        <dbReference type="SAM" id="Phobius"/>
    </source>
</evidence>
<dbReference type="EMBL" id="PGYQ01000001">
    <property type="protein sequence ID" value="PKL72739.1"/>
    <property type="molecule type" value="Genomic_DNA"/>
</dbReference>
<comment type="similarity">
    <text evidence="1 9">Belongs to the peptidase S11 family.</text>
</comment>
<dbReference type="PRINTS" id="PR00725">
    <property type="entry name" value="DADACBPTASE1"/>
</dbReference>
<evidence type="ECO:0000313" key="12">
    <source>
        <dbReference type="EMBL" id="PKL72739.1"/>
    </source>
</evidence>
<evidence type="ECO:0000256" key="4">
    <source>
        <dbReference type="ARBA" id="ARBA00022960"/>
    </source>
</evidence>
<dbReference type="Gene3D" id="3.40.710.10">
    <property type="entry name" value="DD-peptidase/beta-lactamase superfamily"/>
    <property type="match status" value="1"/>
</dbReference>
<organism evidence="12 13">
    <name type="scientific">Candidatus Kuenenbacteria bacterium HGW-Kuenenbacteria-1</name>
    <dbReference type="NCBI Taxonomy" id="2013812"/>
    <lineage>
        <taxon>Bacteria</taxon>
        <taxon>Candidatus Kueneniibacteriota</taxon>
    </lineage>
</organism>
<dbReference type="GO" id="GO:0071555">
    <property type="term" value="P:cell wall organization"/>
    <property type="evidence" value="ECO:0007669"/>
    <property type="project" value="UniProtKB-KW"/>
</dbReference>
<dbReference type="GO" id="GO:0009252">
    <property type="term" value="P:peptidoglycan biosynthetic process"/>
    <property type="evidence" value="ECO:0007669"/>
    <property type="project" value="UniProtKB-KW"/>
</dbReference>
<gene>
    <name evidence="12" type="ORF">CVV26_00570</name>
</gene>
<feature type="active site" description="Proton acceptor" evidence="7">
    <location>
        <position position="128"/>
    </location>
</feature>
<dbReference type="InterPro" id="IPR001967">
    <property type="entry name" value="Peptidase_S11_N"/>
</dbReference>
<evidence type="ECO:0000256" key="2">
    <source>
        <dbReference type="ARBA" id="ARBA00022729"/>
    </source>
</evidence>
<evidence type="ECO:0000256" key="5">
    <source>
        <dbReference type="ARBA" id="ARBA00022984"/>
    </source>
</evidence>
<accession>A0A2N1UPD2</accession>
<dbReference type="GO" id="GO:0008360">
    <property type="term" value="P:regulation of cell shape"/>
    <property type="evidence" value="ECO:0007669"/>
    <property type="project" value="UniProtKB-KW"/>
</dbReference>
<evidence type="ECO:0000256" key="6">
    <source>
        <dbReference type="ARBA" id="ARBA00023316"/>
    </source>
</evidence>
<dbReference type="PANTHER" id="PTHR21581:SF6">
    <property type="entry name" value="TRAFFICKING PROTEIN PARTICLE COMPLEX SUBUNIT 12"/>
    <property type="match status" value="1"/>
</dbReference>
<dbReference type="AlphaFoldDB" id="A0A2N1UPD2"/>
<feature type="active site" evidence="7">
    <location>
        <position position="125"/>
    </location>
</feature>
<sequence>MKKNIKWLLIILTTLLIIFFGQLINLFSLELTNNTKLISDTSKINLMLPKYLEKDIFTKFNTLPKQTTNIRVDLKPAPLKSKEPIRINKQNPEIKLAVPNGIVVDLKTKKILWQKKPQEKKSIASLTKLMSALIFLETNPDLMKKIKIIKEDEIGGARLNVNFKEEIKTKDLFYAGLIGSKNNAFLALNRSTGLNKKDFVKKMNEKAQKMGLKNTYFVEPTGLDPDNLSTALEIAILAKQALKNQEIKKILIIDKYNFDTFLGLKKIREIIVENTNELLGGALKIKAGKTGFSNEAGSCLVIQAENKDGNEIIAVLLGNKTKKKNFIEMKNLIEWIFENYKWKEKKL</sequence>
<keyword evidence="4" id="KW-0133">Cell shape</keyword>
<feature type="domain" description="Peptidase S11 D-alanyl-D-alanine carboxypeptidase A N-terminal" evidence="11">
    <location>
        <begin position="97"/>
        <end position="321"/>
    </location>
</feature>
<keyword evidence="10" id="KW-0812">Transmembrane</keyword>
<keyword evidence="10" id="KW-0472">Membrane</keyword>
<feature type="active site" evidence="7">
    <location>
        <position position="180"/>
    </location>
</feature>
<proteinExistence type="inferred from homology"/>
<keyword evidence="2" id="KW-0732">Signal</keyword>
<evidence type="ECO:0000313" key="13">
    <source>
        <dbReference type="Proteomes" id="UP000233414"/>
    </source>
</evidence>
<dbReference type="PANTHER" id="PTHR21581">
    <property type="entry name" value="D-ALANYL-D-ALANINE CARBOXYPEPTIDASE"/>
    <property type="match status" value="1"/>
</dbReference>
<keyword evidence="6" id="KW-0961">Cell wall biogenesis/degradation</keyword>
<dbReference type="GO" id="GO:0006508">
    <property type="term" value="P:proteolysis"/>
    <property type="evidence" value="ECO:0007669"/>
    <property type="project" value="InterPro"/>
</dbReference>
<evidence type="ECO:0000256" key="1">
    <source>
        <dbReference type="ARBA" id="ARBA00007164"/>
    </source>
</evidence>
<dbReference type="SUPFAM" id="SSF56601">
    <property type="entry name" value="beta-lactamase/transpeptidase-like"/>
    <property type="match status" value="1"/>
</dbReference>
<dbReference type="GO" id="GO:0009002">
    <property type="term" value="F:serine-type D-Ala-D-Ala carboxypeptidase activity"/>
    <property type="evidence" value="ECO:0007669"/>
    <property type="project" value="InterPro"/>
</dbReference>
<keyword evidence="5" id="KW-0573">Peptidoglycan synthesis</keyword>